<evidence type="ECO:0000256" key="1">
    <source>
        <dbReference type="SAM" id="MobiDB-lite"/>
    </source>
</evidence>
<feature type="region of interest" description="Disordered" evidence="1">
    <location>
        <begin position="1"/>
        <end position="65"/>
    </location>
</feature>
<evidence type="ECO:0000313" key="3">
    <source>
        <dbReference type="Proteomes" id="UP001189429"/>
    </source>
</evidence>
<evidence type="ECO:0000313" key="2">
    <source>
        <dbReference type="EMBL" id="CAK0908436.1"/>
    </source>
</evidence>
<reference evidence="2" key="1">
    <citation type="submission" date="2023-10" db="EMBL/GenBank/DDBJ databases">
        <authorList>
            <person name="Chen Y."/>
            <person name="Shah S."/>
            <person name="Dougan E. K."/>
            <person name="Thang M."/>
            <person name="Chan C."/>
        </authorList>
    </citation>
    <scope>NUCLEOTIDE SEQUENCE [LARGE SCALE GENOMIC DNA]</scope>
</reference>
<gene>
    <name evidence="2" type="ORF">PCOR1329_LOCUS83118</name>
</gene>
<organism evidence="2 3">
    <name type="scientific">Prorocentrum cordatum</name>
    <dbReference type="NCBI Taxonomy" id="2364126"/>
    <lineage>
        <taxon>Eukaryota</taxon>
        <taxon>Sar</taxon>
        <taxon>Alveolata</taxon>
        <taxon>Dinophyceae</taxon>
        <taxon>Prorocentrales</taxon>
        <taxon>Prorocentraceae</taxon>
        <taxon>Prorocentrum</taxon>
    </lineage>
</organism>
<feature type="compositionally biased region" description="Low complexity" evidence="1">
    <location>
        <begin position="16"/>
        <end position="30"/>
    </location>
</feature>
<sequence length="102" mass="11017">MIQSAPHEQDCYSRTGSSAAASPGGWWPWAPDERPAVSLAGAGAPEVSPGGRPWPPRGRPPLRWRRPPRLFARRARAVGTSWALFGGVCRSARAARPAQEMC</sequence>
<accession>A0ABN9Y8W2</accession>
<dbReference type="Proteomes" id="UP001189429">
    <property type="component" value="Unassembled WGS sequence"/>
</dbReference>
<keyword evidence="3" id="KW-1185">Reference proteome</keyword>
<proteinExistence type="predicted"/>
<dbReference type="EMBL" id="CAUYUJ010022015">
    <property type="protein sequence ID" value="CAK0908436.1"/>
    <property type="molecule type" value="Genomic_DNA"/>
</dbReference>
<protein>
    <submittedName>
        <fullName evidence="2">Uncharacterized protein</fullName>
    </submittedName>
</protein>
<comment type="caution">
    <text evidence="2">The sequence shown here is derived from an EMBL/GenBank/DDBJ whole genome shotgun (WGS) entry which is preliminary data.</text>
</comment>
<name>A0ABN9Y8W2_9DINO</name>